<proteinExistence type="predicted"/>
<dbReference type="InterPro" id="IPR032816">
    <property type="entry name" value="VTT_dom"/>
</dbReference>
<dbReference type="EMBL" id="NRHC01000016">
    <property type="protein sequence ID" value="RIY34180.1"/>
    <property type="molecule type" value="Genomic_DNA"/>
</dbReference>
<gene>
    <name evidence="3" type="ORF">CKF54_01745</name>
</gene>
<keyword evidence="1" id="KW-1133">Transmembrane helix</keyword>
<dbReference type="AlphaFoldDB" id="A0A3A1YAE1"/>
<feature type="transmembrane region" description="Helical" evidence="1">
    <location>
        <begin position="147"/>
        <end position="169"/>
    </location>
</feature>
<name>A0A3A1YAE1_9GAMM</name>
<dbReference type="Proteomes" id="UP000265691">
    <property type="component" value="Unassembled WGS sequence"/>
</dbReference>
<comment type="caution">
    <text evidence="3">The sequence shown here is derived from an EMBL/GenBank/DDBJ whole genome shotgun (WGS) entry which is preliminary data.</text>
</comment>
<sequence>MKIMQRFYNRLTYYAGHKNANTFLCVYSFLEAIILPIPIDVLLGPIAMQKPHQAFRLAFYAAFYSLLGGCVGYALGYYFHDVAAYIFSLISGSEVSAENLDQSATFIQIKNFLEDYGILSVVLVGFTPLPFKIFSIAFGFFGYNFVIFFVLSFISRLIRFLIVSYLFAYFGQKYSKQIENIINKSSWIILILSILGLVLYLLLK</sequence>
<evidence type="ECO:0000313" key="3">
    <source>
        <dbReference type="EMBL" id="RIY34180.1"/>
    </source>
</evidence>
<dbReference type="PANTHER" id="PTHR42709">
    <property type="entry name" value="ALKALINE PHOSPHATASE LIKE PROTEIN"/>
    <property type="match status" value="1"/>
</dbReference>
<dbReference type="OrthoDB" id="9810270at2"/>
<reference evidence="3 4" key="1">
    <citation type="submission" date="2017-08" db="EMBL/GenBank/DDBJ databases">
        <title>Reclassification of Bisgaard taxon 37 and 44.</title>
        <authorList>
            <person name="Christensen H."/>
        </authorList>
    </citation>
    <scope>NUCLEOTIDE SEQUENCE [LARGE SCALE GENOMIC DNA]</scope>
    <source>
        <strain evidence="3 4">B96_3</strain>
    </source>
</reference>
<evidence type="ECO:0000259" key="2">
    <source>
        <dbReference type="Pfam" id="PF09335"/>
    </source>
</evidence>
<evidence type="ECO:0000313" key="4">
    <source>
        <dbReference type="Proteomes" id="UP000265691"/>
    </source>
</evidence>
<feature type="transmembrane region" description="Helical" evidence="1">
    <location>
        <begin position="181"/>
        <end position="203"/>
    </location>
</feature>
<dbReference type="InterPro" id="IPR051311">
    <property type="entry name" value="DedA_domain"/>
</dbReference>
<organism evidence="3 4">
    <name type="scientific">Psittacicella hinzii</name>
    <dbReference type="NCBI Taxonomy" id="2028575"/>
    <lineage>
        <taxon>Bacteria</taxon>
        <taxon>Pseudomonadati</taxon>
        <taxon>Pseudomonadota</taxon>
        <taxon>Gammaproteobacteria</taxon>
        <taxon>Pasteurellales</taxon>
        <taxon>Psittacicellaceae</taxon>
        <taxon>Psittacicella</taxon>
    </lineage>
</organism>
<feature type="transmembrane region" description="Helical" evidence="1">
    <location>
        <begin position="20"/>
        <end position="39"/>
    </location>
</feature>
<dbReference type="PANTHER" id="PTHR42709:SF11">
    <property type="entry name" value="DEDA FAMILY PROTEIN"/>
    <property type="match status" value="1"/>
</dbReference>
<dbReference type="RefSeq" id="WP_119524561.1">
    <property type="nucleotide sequence ID" value="NZ_NRHC01000016.1"/>
</dbReference>
<feature type="transmembrane region" description="Helical" evidence="1">
    <location>
        <begin position="59"/>
        <end position="79"/>
    </location>
</feature>
<dbReference type="Pfam" id="PF09335">
    <property type="entry name" value="VTT_dom"/>
    <property type="match status" value="1"/>
</dbReference>
<evidence type="ECO:0000256" key="1">
    <source>
        <dbReference type="SAM" id="Phobius"/>
    </source>
</evidence>
<accession>A0A3A1YAE1</accession>
<keyword evidence="1" id="KW-0472">Membrane</keyword>
<protein>
    <recommendedName>
        <fullName evidence="2">VTT domain-containing protein</fullName>
    </recommendedName>
</protein>
<feature type="transmembrane region" description="Helical" evidence="1">
    <location>
        <begin position="116"/>
        <end position="141"/>
    </location>
</feature>
<keyword evidence="1" id="KW-0812">Transmembrane</keyword>
<dbReference type="GO" id="GO:0005886">
    <property type="term" value="C:plasma membrane"/>
    <property type="evidence" value="ECO:0007669"/>
    <property type="project" value="UniProtKB-ARBA"/>
</dbReference>
<keyword evidence="4" id="KW-1185">Reference proteome</keyword>
<feature type="domain" description="VTT" evidence="2">
    <location>
        <begin position="57"/>
        <end position="168"/>
    </location>
</feature>